<accession>A0ABS8S9P9</accession>
<dbReference type="SUPFAM" id="SSF53098">
    <property type="entry name" value="Ribonuclease H-like"/>
    <property type="match status" value="1"/>
</dbReference>
<dbReference type="CDD" id="cd06222">
    <property type="entry name" value="RNase_H_like"/>
    <property type="match status" value="1"/>
</dbReference>
<gene>
    <name evidence="2" type="ORF">HAX54_028570</name>
</gene>
<dbReference type="PANTHER" id="PTHR47723:SF23">
    <property type="entry name" value="REVERSE TRANSCRIPTASE-LIKE PROTEIN"/>
    <property type="match status" value="1"/>
</dbReference>
<dbReference type="InterPro" id="IPR044730">
    <property type="entry name" value="RNase_H-like_dom_plant"/>
</dbReference>
<dbReference type="Pfam" id="PF13456">
    <property type="entry name" value="RVT_3"/>
    <property type="match status" value="1"/>
</dbReference>
<name>A0ABS8S9P9_DATST</name>
<keyword evidence="3" id="KW-1185">Reference proteome</keyword>
<reference evidence="2 3" key="1">
    <citation type="journal article" date="2021" name="BMC Genomics">
        <title>Datura genome reveals duplications of psychoactive alkaloid biosynthetic genes and high mutation rate following tissue culture.</title>
        <authorList>
            <person name="Rajewski A."/>
            <person name="Carter-House D."/>
            <person name="Stajich J."/>
            <person name="Litt A."/>
        </authorList>
    </citation>
    <scope>NUCLEOTIDE SEQUENCE [LARGE SCALE GENOMIC DNA]</scope>
    <source>
        <strain evidence="2">AR-01</strain>
    </source>
</reference>
<dbReference type="InterPro" id="IPR053151">
    <property type="entry name" value="RNase_H-like"/>
</dbReference>
<dbReference type="Proteomes" id="UP000823775">
    <property type="component" value="Unassembled WGS sequence"/>
</dbReference>
<dbReference type="InterPro" id="IPR002156">
    <property type="entry name" value="RNaseH_domain"/>
</dbReference>
<dbReference type="InterPro" id="IPR036397">
    <property type="entry name" value="RNaseH_sf"/>
</dbReference>
<dbReference type="EMBL" id="JACEIK010000351">
    <property type="protein sequence ID" value="MCD7455544.1"/>
    <property type="molecule type" value="Genomic_DNA"/>
</dbReference>
<protein>
    <recommendedName>
        <fullName evidence="1">RNase H type-1 domain-containing protein</fullName>
    </recommendedName>
</protein>
<dbReference type="PANTHER" id="PTHR47723">
    <property type="entry name" value="OS05G0353850 PROTEIN"/>
    <property type="match status" value="1"/>
</dbReference>
<dbReference type="InterPro" id="IPR012337">
    <property type="entry name" value="RNaseH-like_sf"/>
</dbReference>
<evidence type="ECO:0000313" key="3">
    <source>
        <dbReference type="Proteomes" id="UP000823775"/>
    </source>
</evidence>
<proteinExistence type="predicted"/>
<comment type="caution">
    <text evidence="2">The sequence shown here is derived from an EMBL/GenBank/DDBJ whole genome shotgun (WGS) entry which is preliminary data.</text>
</comment>
<organism evidence="2 3">
    <name type="scientific">Datura stramonium</name>
    <name type="common">Jimsonweed</name>
    <name type="synonym">Common thornapple</name>
    <dbReference type="NCBI Taxonomy" id="4076"/>
    <lineage>
        <taxon>Eukaryota</taxon>
        <taxon>Viridiplantae</taxon>
        <taxon>Streptophyta</taxon>
        <taxon>Embryophyta</taxon>
        <taxon>Tracheophyta</taxon>
        <taxon>Spermatophyta</taxon>
        <taxon>Magnoliopsida</taxon>
        <taxon>eudicotyledons</taxon>
        <taxon>Gunneridae</taxon>
        <taxon>Pentapetalae</taxon>
        <taxon>asterids</taxon>
        <taxon>lamiids</taxon>
        <taxon>Solanales</taxon>
        <taxon>Solanaceae</taxon>
        <taxon>Solanoideae</taxon>
        <taxon>Datureae</taxon>
        <taxon>Datura</taxon>
    </lineage>
</organism>
<dbReference type="Gene3D" id="3.30.420.10">
    <property type="entry name" value="Ribonuclease H-like superfamily/Ribonuclease H"/>
    <property type="match status" value="1"/>
</dbReference>
<evidence type="ECO:0000313" key="2">
    <source>
        <dbReference type="EMBL" id="MCD7455544.1"/>
    </source>
</evidence>
<evidence type="ECO:0000259" key="1">
    <source>
        <dbReference type="Pfam" id="PF13456"/>
    </source>
</evidence>
<sequence length="152" mass="16937">MDGAFSAKRGKSGIGGIIRNSNGDWIVGFCNKSYAYNHLMTDLEALEHGHQLVHAQKLLPVEIETDVVEVLQCLDHAHPTYIPVVESFRSLLRKLENPPLRHSFREANKVADILSKQGAKLAGSNQTSVLQLCHDNSINNLKQIKTELLSRK</sequence>
<feature type="domain" description="RNase H type-1" evidence="1">
    <location>
        <begin position="2"/>
        <end position="117"/>
    </location>
</feature>